<sequence>MSLAVDDRPESPVAEPRERLWTAAGRWRGLFAALGIFALTRVGQLLVLAWLDGGADEPAGIRERLLVWDAGWFLRVAMDGYPESYTYGTNGQLEGNELAFFPVYPMLIRGLAALGLGPQSAALTVSWLASAGVAIALHLLGTTLYGKRAGWALVAICCSAPVSIVFSMAYSEGIFLALVAGMLVAAHRRVWWAAGLLGLGAALTRPTGAAAALALAVAAVLAVRESRQKAWQPLGAAVLALSGVPLFLAWVGWRVGDPAAWFRIQTAGWGTSFDFGTSTVTFVTTTLRDGDGWIPVSVALILLVALAAAGVALAGRPWLPLAVYGVVAMVLVYGQAGFYHSKPRLLVPVLLTLLPAAVAAARARPRVAVLSIVAWAAFGLWYGAYLVAVWPYTL</sequence>
<evidence type="ECO:0000256" key="2">
    <source>
        <dbReference type="ARBA" id="ARBA00004687"/>
    </source>
</evidence>
<evidence type="ECO:0000256" key="6">
    <source>
        <dbReference type="ARBA" id="ARBA00022692"/>
    </source>
</evidence>
<proteinExistence type="predicted"/>
<keyword evidence="6 10" id="KW-0812">Transmembrane</keyword>
<keyword evidence="12" id="KW-1185">Reference proteome</keyword>
<evidence type="ECO:0000256" key="10">
    <source>
        <dbReference type="SAM" id="Phobius"/>
    </source>
</evidence>
<dbReference type="PANTHER" id="PTHR12468">
    <property type="entry name" value="GPI MANNOSYLTRANSFERASE 2"/>
    <property type="match status" value="1"/>
</dbReference>
<dbReference type="GO" id="GO:0006506">
    <property type="term" value="P:GPI anchor biosynthetic process"/>
    <property type="evidence" value="ECO:0007669"/>
    <property type="project" value="UniProtKB-KW"/>
</dbReference>
<comment type="subcellular location">
    <subcellularLocation>
        <location evidence="1">Endoplasmic reticulum membrane</location>
        <topology evidence="1">Multi-pass membrane protein</topology>
    </subcellularLocation>
</comment>
<dbReference type="AlphaFoldDB" id="A0A919MVJ4"/>
<feature type="transmembrane region" description="Helical" evidence="10">
    <location>
        <begin position="190"/>
        <end position="222"/>
    </location>
</feature>
<organism evidence="11 12">
    <name type="scientific">Paractinoplanes rishiriensis</name>
    <dbReference type="NCBI Taxonomy" id="1050105"/>
    <lineage>
        <taxon>Bacteria</taxon>
        <taxon>Bacillati</taxon>
        <taxon>Actinomycetota</taxon>
        <taxon>Actinomycetes</taxon>
        <taxon>Micromonosporales</taxon>
        <taxon>Micromonosporaceae</taxon>
        <taxon>Paractinoplanes</taxon>
    </lineage>
</organism>
<keyword evidence="5" id="KW-0808">Transferase</keyword>
<feature type="transmembrane region" description="Helical" evidence="10">
    <location>
        <begin position="292"/>
        <end position="314"/>
    </location>
</feature>
<comment type="caution">
    <text evidence="11">The sequence shown here is derived from an EMBL/GenBank/DDBJ whole genome shotgun (WGS) entry which is preliminary data.</text>
</comment>
<dbReference type="GO" id="GO:0016020">
    <property type="term" value="C:membrane"/>
    <property type="evidence" value="ECO:0007669"/>
    <property type="project" value="GOC"/>
</dbReference>
<comment type="pathway">
    <text evidence="2">Glycolipid biosynthesis; glycosylphosphatidylinositol-anchor biosynthesis.</text>
</comment>
<feature type="transmembrane region" description="Helical" evidence="10">
    <location>
        <begin position="321"/>
        <end position="339"/>
    </location>
</feature>
<evidence type="ECO:0000256" key="8">
    <source>
        <dbReference type="ARBA" id="ARBA00022989"/>
    </source>
</evidence>
<evidence type="ECO:0000256" key="1">
    <source>
        <dbReference type="ARBA" id="ARBA00004477"/>
    </source>
</evidence>
<gene>
    <name evidence="11" type="ORF">Ari01nite_11450</name>
</gene>
<evidence type="ECO:0000256" key="9">
    <source>
        <dbReference type="ARBA" id="ARBA00023136"/>
    </source>
</evidence>
<accession>A0A919MVJ4</accession>
<dbReference type="GO" id="GO:0000009">
    <property type="term" value="F:alpha-1,6-mannosyltransferase activity"/>
    <property type="evidence" value="ECO:0007669"/>
    <property type="project" value="InterPro"/>
</dbReference>
<dbReference type="GO" id="GO:0004376">
    <property type="term" value="F:GPI mannosyltransferase activity"/>
    <property type="evidence" value="ECO:0007669"/>
    <property type="project" value="InterPro"/>
</dbReference>
<feature type="transmembrane region" description="Helical" evidence="10">
    <location>
        <begin position="121"/>
        <end position="140"/>
    </location>
</feature>
<name>A0A919MVJ4_9ACTN</name>
<dbReference type="PANTHER" id="PTHR12468:SF2">
    <property type="entry name" value="GPI MANNOSYLTRANSFERASE 2"/>
    <property type="match status" value="1"/>
</dbReference>
<evidence type="ECO:0000256" key="3">
    <source>
        <dbReference type="ARBA" id="ARBA00022502"/>
    </source>
</evidence>
<feature type="transmembrane region" description="Helical" evidence="10">
    <location>
        <begin position="29"/>
        <end position="51"/>
    </location>
</feature>
<keyword evidence="8 10" id="KW-1133">Transmembrane helix</keyword>
<dbReference type="Proteomes" id="UP000636960">
    <property type="component" value="Unassembled WGS sequence"/>
</dbReference>
<dbReference type="EMBL" id="BOMV01000007">
    <property type="protein sequence ID" value="GIE93680.1"/>
    <property type="molecule type" value="Genomic_DNA"/>
</dbReference>
<keyword evidence="9 10" id="KW-0472">Membrane</keyword>
<evidence type="ECO:0000256" key="4">
    <source>
        <dbReference type="ARBA" id="ARBA00022676"/>
    </source>
</evidence>
<feature type="transmembrane region" description="Helical" evidence="10">
    <location>
        <begin position="345"/>
        <end position="361"/>
    </location>
</feature>
<evidence type="ECO:0000256" key="5">
    <source>
        <dbReference type="ARBA" id="ARBA00022679"/>
    </source>
</evidence>
<dbReference type="RefSeq" id="WP_203779983.1">
    <property type="nucleotide sequence ID" value="NZ_BOMV01000007.1"/>
</dbReference>
<keyword evidence="4" id="KW-0328">Glycosyltransferase</keyword>
<evidence type="ECO:0000313" key="12">
    <source>
        <dbReference type="Proteomes" id="UP000636960"/>
    </source>
</evidence>
<reference evidence="11" key="1">
    <citation type="submission" date="2021-01" db="EMBL/GenBank/DDBJ databases">
        <title>Whole genome shotgun sequence of Actinoplanes rishiriensis NBRC 108556.</title>
        <authorList>
            <person name="Komaki H."/>
            <person name="Tamura T."/>
        </authorList>
    </citation>
    <scope>NUCLEOTIDE SEQUENCE</scope>
    <source>
        <strain evidence="11">NBRC 108556</strain>
    </source>
</reference>
<dbReference type="InterPro" id="IPR007315">
    <property type="entry name" value="PIG-V/Gpi18"/>
</dbReference>
<feature type="transmembrane region" description="Helical" evidence="10">
    <location>
        <begin position="368"/>
        <end position="392"/>
    </location>
</feature>
<evidence type="ECO:0000313" key="11">
    <source>
        <dbReference type="EMBL" id="GIE93680.1"/>
    </source>
</evidence>
<keyword evidence="7" id="KW-0256">Endoplasmic reticulum</keyword>
<evidence type="ECO:0000256" key="7">
    <source>
        <dbReference type="ARBA" id="ARBA00022824"/>
    </source>
</evidence>
<keyword evidence="3" id="KW-0337">GPI-anchor biosynthesis</keyword>
<feature type="transmembrane region" description="Helical" evidence="10">
    <location>
        <begin position="234"/>
        <end position="253"/>
    </location>
</feature>
<protein>
    <submittedName>
        <fullName evidence="11">Membrane protein</fullName>
    </submittedName>
</protein>